<sequence length="74" mass="8084">MTTDTTSNTPAPRRDDHHGLRRDLLLLWLLAAGTALAFAGYVFHRHPEFRETAVAVGGVGTFLLTAVLAARGRR</sequence>
<reference evidence="3" key="1">
    <citation type="journal article" date="2019" name="Int. J. Syst. Evol. Microbiol.">
        <title>The Global Catalogue of Microorganisms (GCM) 10K type strain sequencing project: providing services to taxonomists for standard genome sequencing and annotation.</title>
        <authorList>
            <consortium name="The Broad Institute Genomics Platform"/>
            <consortium name="The Broad Institute Genome Sequencing Center for Infectious Disease"/>
            <person name="Wu L."/>
            <person name="Ma J."/>
        </authorList>
    </citation>
    <scope>NUCLEOTIDE SEQUENCE [LARGE SCALE GENOMIC DNA]</scope>
    <source>
        <strain evidence="3">CGMCC 4.7455</strain>
    </source>
</reference>
<protein>
    <submittedName>
        <fullName evidence="2">Uncharacterized protein</fullName>
    </submittedName>
</protein>
<keyword evidence="1" id="KW-0472">Membrane</keyword>
<evidence type="ECO:0000256" key="1">
    <source>
        <dbReference type="SAM" id="Phobius"/>
    </source>
</evidence>
<accession>A0ABW4PT23</accession>
<dbReference type="Proteomes" id="UP001597365">
    <property type="component" value="Unassembled WGS sequence"/>
</dbReference>
<dbReference type="RefSeq" id="WP_380903595.1">
    <property type="nucleotide sequence ID" value="NZ_JBHUFU010000016.1"/>
</dbReference>
<comment type="caution">
    <text evidence="2">The sequence shown here is derived from an EMBL/GenBank/DDBJ whole genome shotgun (WGS) entry which is preliminary data.</text>
</comment>
<keyword evidence="1" id="KW-0812">Transmembrane</keyword>
<dbReference type="EMBL" id="JBHUFU010000016">
    <property type="protein sequence ID" value="MFD1832566.1"/>
    <property type="molecule type" value="Genomic_DNA"/>
</dbReference>
<organism evidence="2 3">
    <name type="scientific">Streptomyces desertarenae</name>
    <dbReference type="NCBI Taxonomy" id="2666184"/>
    <lineage>
        <taxon>Bacteria</taxon>
        <taxon>Bacillati</taxon>
        <taxon>Actinomycetota</taxon>
        <taxon>Actinomycetes</taxon>
        <taxon>Kitasatosporales</taxon>
        <taxon>Streptomycetaceae</taxon>
        <taxon>Streptomyces</taxon>
    </lineage>
</organism>
<keyword evidence="3" id="KW-1185">Reference proteome</keyword>
<feature type="transmembrane region" description="Helical" evidence="1">
    <location>
        <begin position="24"/>
        <end position="43"/>
    </location>
</feature>
<gene>
    <name evidence="2" type="ORF">ACFSJS_23395</name>
</gene>
<keyword evidence="1" id="KW-1133">Transmembrane helix</keyword>
<feature type="transmembrane region" description="Helical" evidence="1">
    <location>
        <begin position="49"/>
        <end position="70"/>
    </location>
</feature>
<evidence type="ECO:0000313" key="2">
    <source>
        <dbReference type="EMBL" id="MFD1832566.1"/>
    </source>
</evidence>
<name>A0ABW4PT23_9ACTN</name>
<evidence type="ECO:0000313" key="3">
    <source>
        <dbReference type="Proteomes" id="UP001597365"/>
    </source>
</evidence>
<proteinExistence type="predicted"/>